<accession>A0A6J7DIG7</accession>
<dbReference type="InterPro" id="IPR001647">
    <property type="entry name" value="HTH_TetR"/>
</dbReference>
<reference evidence="4" key="1">
    <citation type="submission" date="2020-05" db="EMBL/GenBank/DDBJ databases">
        <authorList>
            <person name="Chiriac C."/>
            <person name="Salcher M."/>
            <person name="Ghai R."/>
            <person name="Kavagutti S V."/>
        </authorList>
    </citation>
    <scope>NUCLEOTIDE SEQUENCE</scope>
</reference>
<dbReference type="SUPFAM" id="SSF46689">
    <property type="entry name" value="Homeodomain-like"/>
    <property type="match status" value="1"/>
</dbReference>
<feature type="domain" description="HTH tetR-type" evidence="3">
    <location>
        <begin position="34"/>
        <end position="93"/>
    </location>
</feature>
<evidence type="ECO:0000313" key="4">
    <source>
        <dbReference type="EMBL" id="CAB4869330.1"/>
    </source>
</evidence>
<dbReference type="AlphaFoldDB" id="A0A6J7DIG7"/>
<dbReference type="GO" id="GO:0003677">
    <property type="term" value="F:DNA binding"/>
    <property type="evidence" value="ECO:0007669"/>
    <property type="project" value="UniProtKB-KW"/>
</dbReference>
<dbReference type="EMBL" id="CAFBLK010000125">
    <property type="protein sequence ID" value="CAB4869330.1"/>
    <property type="molecule type" value="Genomic_DNA"/>
</dbReference>
<sequence>MEPQAAAKQSSDASLPQSADASVESVDGRRARSQRSHDLVVEALLDLYRENAGRPSAAAVAERAGVSVRTVFRLFEDIDSLIEIAVAQQWERIGDLHEAPDSSGAPEERCSALVSQRLRIYAETAPIVRGSRHLFDQSPKLRRVVRSRRDLLRIQLTEQFENEIGNRSEADANELVSALELACSFESIEFLTVVEGLSSEQVERVVNRTMLALLRSF</sequence>
<dbReference type="PROSITE" id="PS50977">
    <property type="entry name" value="HTH_TETR_2"/>
    <property type="match status" value="1"/>
</dbReference>
<protein>
    <submittedName>
        <fullName evidence="4">Unannotated protein</fullName>
    </submittedName>
</protein>
<evidence type="ECO:0000256" key="1">
    <source>
        <dbReference type="ARBA" id="ARBA00023125"/>
    </source>
</evidence>
<evidence type="ECO:0000256" key="2">
    <source>
        <dbReference type="SAM" id="MobiDB-lite"/>
    </source>
</evidence>
<dbReference type="Gene3D" id="1.10.357.10">
    <property type="entry name" value="Tetracycline Repressor, domain 2"/>
    <property type="match status" value="1"/>
</dbReference>
<name>A0A6J7DIG7_9ZZZZ</name>
<dbReference type="InterPro" id="IPR009057">
    <property type="entry name" value="Homeodomain-like_sf"/>
</dbReference>
<evidence type="ECO:0000259" key="3">
    <source>
        <dbReference type="PROSITE" id="PS50977"/>
    </source>
</evidence>
<keyword evidence="1" id="KW-0238">DNA-binding</keyword>
<feature type="compositionally biased region" description="Polar residues" evidence="2">
    <location>
        <begin position="7"/>
        <end position="20"/>
    </location>
</feature>
<organism evidence="4">
    <name type="scientific">freshwater metagenome</name>
    <dbReference type="NCBI Taxonomy" id="449393"/>
    <lineage>
        <taxon>unclassified sequences</taxon>
        <taxon>metagenomes</taxon>
        <taxon>ecological metagenomes</taxon>
    </lineage>
</organism>
<feature type="region of interest" description="Disordered" evidence="2">
    <location>
        <begin position="1"/>
        <end position="31"/>
    </location>
</feature>
<proteinExistence type="predicted"/>
<gene>
    <name evidence="4" type="ORF">UFOPK3317_00812</name>
</gene>